<proteinExistence type="predicted"/>
<accession>A0AAU6W1Q7</accession>
<evidence type="ECO:0000313" key="1">
    <source>
        <dbReference type="EMBL" id="XAI70049.1"/>
    </source>
</evidence>
<name>A0AAU6W1Q7_9CAUD</name>
<organism evidence="1">
    <name type="scientific">Pseudomonas phage Nican01</name>
    <dbReference type="NCBI Taxonomy" id="3138540"/>
    <lineage>
        <taxon>Viruses</taxon>
        <taxon>Duplodnaviria</taxon>
        <taxon>Heunggongvirae</taxon>
        <taxon>Uroviricota</taxon>
        <taxon>Caudoviricetes</taxon>
        <taxon>Nickievirus</taxon>
    </lineage>
</organism>
<dbReference type="EMBL" id="PP179318">
    <property type="protein sequence ID" value="XAI70049.1"/>
    <property type="molecule type" value="Genomic_DNA"/>
</dbReference>
<gene>
    <name evidence="1" type="ORF">Nican01_00036</name>
</gene>
<reference evidence="1" key="1">
    <citation type="journal article" date="2024" name="J. Gen. Virol.">
        <title>Novel phages of Pseudomonas syringae unveil numerous potential auxiliary metabolic genes.</title>
        <authorList>
            <person name="Feltin C."/>
            <person name="Garneau J.R."/>
            <person name="Morris C.E."/>
            <person name="Berard A."/>
            <person name="Torres-Barcelo C."/>
        </authorList>
    </citation>
    <scope>NUCLEOTIDE SEQUENCE</scope>
</reference>
<protein>
    <submittedName>
        <fullName evidence="1">Uncharacterized protein</fullName>
    </submittedName>
</protein>
<sequence>MIKPFAKLFTFEDIGQVLGVIDDTGEHPHGPELVISFTPSENLGVCAVRLSFMDNDDGWAAAQKAFDELDEKKARSITDPVIKDFGDKFGARLAGEA</sequence>